<dbReference type="GO" id="GO:0016020">
    <property type="term" value="C:membrane"/>
    <property type="evidence" value="ECO:0007669"/>
    <property type="project" value="UniProtKB-SubCell"/>
</dbReference>
<feature type="region of interest" description="Disordered" evidence="10">
    <location>
        <begin position="307"/>
        <end position="327"/>
    </location>
</feature>
<dbReference type="GO" id="GO:0007155">
    <property type="term" value="P:cell adhesion"/>
    <property type="evidence" value="ECO:0007669"/>
    <property type="project" value="UniProtKB-KW"/>
</dbReference>
<dbReference type="InterPro" id="IPR050964">
    <property type="entry name" value="Striated_Muscle_Regulatory"/>
</dbReference>
<reference evidence="14 15" key="1">
    <citation type="submission" date="2019-07" db="EMBL/GenBank/DDBJ databases">
        <title>Draft genome assembly of a fouling barnacle, Amphibalanus amphitrite (Darwin, 1854): The first reference genome for Thecostraca.</title>
        <authorList>
            <person name="Kim W."/>
        </authorList>
    </citation>
    <scope>NUCLEOTIDE SEQUENCE [LARGE SCALE GENOMIC DNA]</scope>
    <source>
        <strain evidence="14">SNU_AA5</strain>
        <tissue evidence="14">Soma without cirri and trophi</tissue>
    </source>
</reference>
<evidence type="ECO:0000256" key="11">
    <source>
        <dbReference type="SAM" id="Phobius"/>
    </source>
</evidence>
<feature type="domain" description="Ig-like" evidence="12">
    <location>
        <begin position="199"/>
        <end position="292"/>
    </location>
</feature>
<dbReference type="CDD" id="cd00096">
    <property type="entry name" value="Ig"/>
    <property type="match status" value="2"/>
</dbReference>
<accession>A0A6A4V9N6</accession>
<dbReference type="SMART" id="SM00060">
    <property type="entry name" value="FN3"/>
    <property type="match status" value="4"/>
</dbReference>
<feature type="domain" description="Ig-like" evidence="12">
    <location>
        <begin position="641"/>
        <end position="722"/>
    </location>
</feature>
<keyword evidence="3" id="KW-0732">Signal</keyword>
<feature type="domain" description="Fibronectin type-III" evidence="13">
    <location>
        <begin position="439"/>
        <end position="535"/>
    </location>
</feature>
<dbReference type="SMART" id="SM00409">
    <property type="entry name" value="IG"/>
    <property type="match status" value="4"/>
</dbReference>
<dbReference type="Pfam" id="PF00041">
    <property type="entry name" value="fn3"/>
    <property type="match status" value="4"/>
</dbReference>
<dbReference type="FunFam" id="2.60.40.10:FF:000028">
    <property type="entry name" value="Neuronal cell adhesion molecule"/>
    <property type="match status" value="2"/>
</dbReference>
<dbReference type="Proteomes" id="UP000440578">
    <property type="component" value="Unassembled WGS sequence"/>
</dbReference>
<dbReference type="InterPro" id="IPR003599">
    <property type="entry name" value="Ig_sub"/>
</dbReference>
<dbReference type="Pfam" id="PF13927">
    <property type="entry name" value="Ig_3"/>
    <property type="match status" value="2"/>
</dbReference>
<keyword evidence="8" id="KW-1015">Disulfide bond</keyword>
<keyword evidence="6 11" id="KW-1133">Transmembrane helix</keyword>
<evidence type="ECO:0000256" key="7">
    <source>
        <dbReference type="ARBA" id="ARBA00023136"/>
    </source>
</evidence>
<proteinExistence type="predicted"/>
<evidence type="ECO:0000256" key="6">
    <source>
        <dbReference type="ARBA" id="ARBA00022989"/>
    </source>
</evidence>
<evidence type="ECO:0000256" key="2">
    <source>
        <dbReference type="ARBA" id="ARBA00022692"/>
    </source>
</evidence>
<dbReference type="InterPro" id="IPR013783">
    <property type="entry name" value="Ig-like_fold"/>
</dbReference>
<dbReference type="EMBL" id="VIIS01002121">
    <property type="protein sequence ID" value="KAF0288254.1"/>
    <property type="molecule type" value="Genomic_DNA"/>
</dbReference>
<evidence type="ECO:0000259" key="12">
    <source>
        <dbReference type="PROSITE" id="PS50835"/>
    </source>
</evidence>
<dbReference type="Gene3D" id="2.60.40.10">
    <property type="entry name" value="Immunoglobulins"/>
    <property type="match status" value="9"/>
</dbReference>
<feature type="region of interest" description="Disordered" evidence="10">
    <location>
        <begin position="369"/>
        <end position="397"/>
    </location>
</feature>
<feature type="region of interest" description="Disordered" evidence="10">
    <location>
        <begin position="972"/>
        <end position="992"/>
    </location>
</feature>
<evidence type="ECO:0000256" key="4">
    <source>
        <dbReference type="ARBA" id="ARBA00022737"/>
    </source>
</evidence>
<keyword evidence="7 11" id="KW-0472">Membrane</keyword>
<dbReference type="InterPro" id="IPR003961">
    <property type="entry name" value="FN3_dom"/>
</dbReference>
<feature type="domain" description="Fibronectin type-III" evidence="13">
    <location>
        <begin position="539"/>
        <end position="634"/>
    </location>
</feature>
<keyword evidence="15" id="KW-1185">Reference proteome</keyword>
<sequence length="1226" mass="131512">MGLMGPTVPPAIRAFMVGNYSEGERVHVLCFVQSGDTPLTLSWLRNGRPLSDPEVEVRATDRYSSSLFIERVAVRHAGNYTCRAENAARASTYTARLRVNVPPQWTEKPKDVAGSLGTTVFMPCSAAGFPTPEIKWKKKDVGGFELPASAVSGVEMLPNGTLSIAEISSEHEGAYLCEASNGIGVGLSALARLDVFELPSFAKSSQQYRIREGQNQTITCDPSGDEPITLQWFRQDQLIESSERLKVRQWTSGRNASRSELQLLRAVPPDSGLFSCLARNRHGSARLSVTLEVEDIPLPPSDLRVTEVSSSRPLALRTDEEAPSRPPQALTAVALTSTQVKVSWRPPPADTHHGVLLGYRVLFRRVSAGGGSDPPSAETSLTSEERSSVHNVTSTSATLSGLTPHTWYRVTVQAYNGRGFSPRAAAARTRTLEDVPSAPPGRVSCTGAGPGLLRITWVPPPASDLNGRLTGYRVITEAVEEEDGELFYSSFDVADESCSVEGLRPNSNYSVRVAAATGVGAGTLSQPVFCSTLEDVPEEPAAVGVVVTSSSTALVSWLPPRRPNGVITSYNIYIRTVTFSDETSEERRTVAPPTGRLALQALSERSEYSVRVAARTAAGEGQRSRPVRFTTTQNVSAQIIPLSRPVAVVAGAELTLSCSHVGQPSPLLSWTWNGQPLSNSPRHSQSGDGDLAVTAVTARDAGNYTCHVSNAYGSDRVTYSVTVLDVPPPPVLRVTEASSHSVTVRWSSGDAAGLAIRRYRLQFWPAAETNSEPPAEVVLERLVREHRLGGLLCGTVYRLQLRAVNRLGASEPSRTAEVRTSGRPPVLTNAAHLLAANGSGITVRLHLWSDQGCPVTRFTVRWRPAHGSDSASVELAGNTHQYVIRRPMPPADYVINVTAVSPAGAASHTAVIRTAGGADVSAASGTADVRAPQPSVGLRVVVPVLAGLVSLAMVASAGYLCVRRRRSKVPLYLSEPPSYDGRSSEYSKAADAPLSLQSVPPDQLHASPGGGATDVCPYATFYPSVGPERTTLGGTGHYAALLPLGAAAGRRDQEGRYTDPHHLNTLPREVKRGRSLPASDEYDSLEELASDSASEPGPVRVSAARRGQHSLPRDVSRHAESSSSSCQLSPDLRARSFSAKRTKRKRRRARTPVLVPPSAEYLARVCPPPPPPPPPVSEADSRLLHQLKLQQELSQLRPGPPPTDCELELRALAHRLGGRQDFSINV</sequence>
<comment type="subcellular location">
    <subcellularLocation>
        <location evidence="1">Membrane</location>
        <topology evidence="1">Single-pass membrane protein</topology>
    </subcellularLocation>
</comment>
<dbReference type="SUPFAM" id="SSF48726">
    <property type="entry name" value="Immunoglobulin"/>
    <property type="match status" value="4"/>
</dbReference>
<feature type="domain" description="Ig-like" evidence="12">
    <location>
        <begin position="6"/>
        <end position="98"/>
    </location>
</feature>
<dbReference type="FunFam" id="2.60.40.10:FF:000333">
    <property type="entry name" value="Down syndrome cell adhesion molecule"/>
    <property type="match status" value="1"/>
</dbReference>
<dbReference type="InterPro" id="IPR036179">
    <property type="entry name" value="Ig-like_dom_sf"/>
</dbReference>
<feature type="domain" description="Fibronectin type-III" evidence="13">
    <location>
        <begin position="824"/>
        <end position="917"/>
    </location>
</feature>
<dbReference type="AlphaFoldDB" id="A0A6A4V9N6"/>
<comment type="caution">
    <text evidence="14">The sequence shown here is derived from an EMBL/GenBank/DDBJ whole genome shotgun (WGS) entry which is preliminary data.</text>
</comment>
<dbReference type="Pfam" id="PF07679">
    <property type="entry name" value="I-set"/>
    <property type="match status" value="2"/>
</dbReference>
<keyword evidence="4" id="KW-0677">Repeat</keyword>
<feature type="transmembrane region" description="Helical" evidence="11">
    <location>
        <begin position="940"/>
        <end position="962"/>
    </location>
</feature>
<dbReference type="InterPro" id="IPR013098">
    <property type="entry name" value="Ig_I-set"/>
</dbReference>
<dbReference type="InterPro" id="IPR003598">
    <property type="entry name" value="Ig_sub2"/>
</dbReference>
<evidence type="ECO:0000256" key="9">
    <source>
        <dbReference type="ARBA" id="ARBA00023319"/>
    </source>
</evidence>
<keyword evidence="5" id="KW-0130">Cell adhesion</keyword>
<dbReference type="SMART" id="SM00408">
    <property type="entry name" value="IGc2"/>
    <property type="match status" value="4"/>
</dbReference>
<dbReference type="PANTHER" id="PTHR13817">
    <property type="entry name" value="TITIN"/>
    <property type="match status" value="1"/>
</dbReference>
<feature type="domain" description="Fibronectin type-III" evidence="13">
    <location>
        <begin position="326"/>
        <end position="434"/>
    </location>
</feature>
<feature type="compositionally biased region" description="Basic and acidic residues" evidence="10">
    <location>
        <begin position="1052"/>
        <end position="1072"/>
    </location>
</feature>
<feature type="compositionally biased region" description="Basic residues" evidence="10">
    <location>
        <begin position="1138"/>
        <end position="1150"/>
    </location>
</feature>
<feature type="domain" description="Ig-like" evidence="12">
    <location>
        <begin position="103"/>
        <end position="194"/>
    </location>
</feature>
<feature type="region of interest" description="Disordered" evidence="10">
    <location>
        <begin position="1052"/>
        <end position="1151"/>
    </location>
</feature>
<dbReference type="PANTHER" id="PTHR13817:SF166">
    <property type="entry name" value="NEURONAL IGCAM-RELATED"/>
    <property type="match status" value="1"/>
</dbReference>
<dbReference type="FunFam" id="2.60.40.10:FF:000104">
    <property type="entry name" value="Down syndrome cell adhesion molecule b"/>
    <property type="match status" value="1"/>
</dbReference>
<evidence type="ECO:0000256" key="3">
    <source>
        <dbReference type="ARBA" id="ARBA00022729"/>
    </source>
</evidence>
<dbReference type="Pfam" id="PF25059">
    <property type="entry name" value="FN3_DSCAM-DSCAML_C"/>
    <property type="match status" value="1"/>
</dbReference>
<evidence type="ECO:0000256" key="5">
    <source>
        <dbReference type="ARBA" id="ARBA00022889"/>
    </source>
</evidence>
<dbReference type="GO" id="GO:0009653">
    <property type="term" value="P:anatomical structure morphogenesis"/>
    <property type="evidence" value="ECO:0007669"/>
    <property type="project" value="UniProtKB-ARBA"/>
</dbReference>
<evidence type="ECO:0000313" key="15">
    <source>
        <dbReference type="Proteomes" id="UP000440578"/>
    </source>
</evidence>
<evidence type="ECO:0000256" key="1">
    <source>
        <dbReference type="ARBA" id="ARBA00004167"/>
    </source>
</evidence>
<protein>
    <submittedName>
        <fullName evidence="14">Down syndrome cell adhesion molecule-like protein Dscam2</fullName>
    </submittedName>
</protein>
<keyword evidence="2 11" id="KW-0812">Transmembrane</keyword>
<dbReference type="CDD" id="cd00063">
    <property type="entry name" value="FN3"/>
    <property type="match status" value="5"/>
</dbReference>
<name>A0A6A4V9N6_AMPAM</name>
<dbReference type="SUPFAM" id="SSF49265">
    <property type="entry name" value="Fibronectin type III"/>
    <property type="match status" value="3"/>
</dbReference>
<keyword evidence="9" id="KW-0393">Immunoglobulin domain</keyword>
<dbReference type="InterPro" id="IPR007110">
    <property type="entry name" value="Ig-like_dom"/>
</dbReference>
<dbReference type="InterPro" id="IPR036116">
    <property type="entry name" value="FN3_sf"/>
</dbReference>
<gene>
    <name evidence="14" type="primary">Dscam2_9</name>
    <name evidence="14" type="ORF">FJT64_013355</name>
</gene>
<organism evidence="14 15">
    <name type="scientific">Amphibalanus amphitrite</name>
    <name type="common">Striped barnacle</name>
    <name type="synonym">Balanus amphitrite</name>
    <dbReference type="NCBI Taxonomy" id="1232801"/>
    <lineage>
        <taxon>Eukaryota</taxon>
        <taxon>Metazoa</taxon>
        <taxon>Ecdysozoa</taxon>
        <taxon>Arthropoda</taxon>
        <taxon>Crustacea</taxon>
        <taxon>Multicrustacea</taxon>
        <taxon>Cirripedia</taxon>
        <taxon>Thoracica</taxon>
        <taxon>Thoracicalcarea</taxon>
        <taxon>Balanomorpha</taxon>
        <taxon>Balanoidea</taxon>
        <taxon>Balanidae</taxon>
        <taxon>Amphibalaninae</taxon>
        <taxon>Amphibalanus</taxon>
    </lineage>
</organism>
<dbReference type="PROSITE" id="PS50853">
    <property type="entry name" value="FN3"/>
    <property type="match status" value="5"/>
</dbReference>
<evidence type="ECO:0000256" key="10">
    <source>
        <dbReference type="SAM" id="MobiDB-lite"/>
    </source>
</evidence>
<dbReference type="FunFam" id="2.60.40.10:FF:000032">
    <property type="entry name" value="palladin isoform X1"/>
    <property type="match status" value="1"/>
</dbReference>
<feature type="domain" description="Fibronectin type-III" evidence="13">
    <location>
        <begin position="728"/>
        <end position="823"/>
    </location>
</feature>
<dbReference type="PROSITE" id="PS50835">
    <property type="entry name" value="IG_LIKE"/>
    <property type="match status" value="4"/>
</dbReference>
<evidence type="ECO:0000256" key="8">
    <source>
        <dbReference type="ARBA" id="ARBA00023157"/>
    </source>
</evidence>
<dbReference type="OrthoDB" id="6380591at2759"/>
<evidence type="ECO:0000259" key="13">
    <source>
        <dbReference type="PROSITE" id="PS50853"/>
    </source>
</evidence>
<evidence type="ECO:0000313" key="14">
    <source>
        <dbReference type="EMBL" id="KAF0288254.1"/>
    </source>
</evidence>
<feature type="compositionally biased region" description="Basic and acidic residues" evidence="10">
    <location>
        <begin position="1111"/>
        <end position="1120"/>
    </location>
</feature>
<feature type="compositionally biased region" description="Acidic residues" evidence="10">
    <location>
        <begin position="1080"/>
        <end position="1089"/>
    </location>
</feature>
<dbReference type="InterPro" id="IPR056754">
    <property type="entry name" value="DSCAM/DSCAML_C"/>
</dbReference>
<dbReference type="GO" id="GO:0030154">
    <property type="term" value="P:cell differentiation"/>
    <property type="evidence" value="ECO:0007669"/>
    <property type="project" value="UniProtKB-ARBA"/>
</dbReference>